<reference evidence="5 6" key="1">
    <citation type="submission" date="2017-06" db="EMBL/GenBank/DDBJ databases">
        <title>Ensifer strains isolated from leguminous trees and herbs display diverse denitrification phenotypes with some acting as strong N2O sinks.</title>
        <authorList>
            <person name="Woliy K."/>
            <person name="Mania D."/>
            <person name="Bakken L.R."/>
            <person name="Frostegard A."/>
        </authorList>
    </citation>
    <scope>NUCLEOTIDE SEQUENCE [LARGE SCALE GENOMIC DNA]</scope>
    <source>
        <strain evidence="5 6">AC50a</strain>
    </source>
</reference>
<name>A0A2J0YY36_RHIML</name>
<dbReference type="SMART" id="SM00421">
    <property type="entry name" value="HTH_LUXR"/>
    <property type="match status" value="1"/>
</dbReference>
<evidence type="ECO:0000313" key="5">
    <source>
        <dbReference type="EMBL" id="PJR13074.1"/>
    </source>
</evidence>
<feature type="domain" description="HTH luxR-type" evidence="4">
    <location>
        <begin position="183"/>
        <end position="248"/>
    </location>
</feature>
<evidence type="ECO:0000256" key="3">
    <source>
        <dbReference type="ARBA" id="ARBA00023163"/>
    </source>
</evidence>
<evidence type="ECO:0000313" key="6">
    <source>
        <dbReference type="Proteomes" id="UP000231987"/>
    </source>
</evidence>
<organism evidence="5 6">
    <name type="scientific">Rhizobium meliloti</name>
    <name type="common">Ensifer meliloti</name>
    <name type="synonym">Sinorhizobium meliloti</name>
    <dbReference type="NCBI Taxonomy" id="382"/>
    <lineage>
        <taxon>Bacteria</taxon>
        <taxon>Pseudomonadati</taxon>
        <taxon>Pseudomonadota</taxon>
        <taxon>Alphaproteobacteria</taxon>
        <taxon>Hyphomicrobiales</taxon>
        <taxon>Rhizobiaceae</taxon>
        <taxon>Sinorhizobium/Ensifer group</taxon>
        <taxon>Sinorhizobium</taxon>
    </lineage>
</organism>
<evidence type="ECO:0000256" key="1">
    <source>
        <dbReference type="ARBA" id="ARBA00023015"/>
    </source>
</evidence>
<dbReference type="Pfam" id="PF00196">
    <property type="entry name" value="GerE"/>
    <property type="match status" value="1"/>
</dbReference>
<evidence type="ECO:0000259" key="4">
    <source>
        <dbReference type="PROSITE" id="PS50043"/>
    </source>
</evidence>
<evidence type="ECO:0000256" key="2">
    <source>
        <dbReference type="ARBA" id="ARBA00023125"/>
    </source>
</evidence>
<dbReference type="Gene3D" id="1.10.10.10">
    <property type="entry name" value="Winged helix-like DNA-binding domain superfamily/Winged helix DNA-binding domain"/>
    <property type="match status" value="1"/>
</dbReference>
<dbReference type="AlphaFoldDB" id="A0A2J0YY36"/>
<dbReference type="EMBL" id="NJGD01000012">
    <property type="protein sequence ID" value="PJR13074.1"/>
    <property type="molecule type" value="Genomic_DNA"/>
</dbReference>
<dbReference type="CDD" id="cd06170">
    <property type="entry name" value="LuxR_C_like"/>
    <property type="match status" value="1"/>
</dbReference>
<keyword evidence="3" id="KW-0804">Transcription</keyword>
<dbReference type="Proteomes" id="UP000231987">
    <property type="component" value="Unassembled WGS sequence"/>
</dbReference>
<keyword evidence="1" id="KW-0805">Transcription regulation</keyword>
<dbReference type="InterPro" id="IPR016032">
    <property type="entry name" value="Sig_transdc_resp-reg_C-effctor"/>
</dbReference>
<comment type="caution">
    <text evidence="5">The sequence shown here is derived from an EMBL/GenBank/DDBJ whole genome shotgun (WGS) entry which is preliminary data.</text>
</comment>
<dbReference type="GO" id="GO:0006355">
    <property type="term" value="P:regulation of DNA-templated transcription"/>
    <property type="evidence" value="ECO:0007669"/>
    <property type="project" value="InterPro"/>
</dbReference>
<accession>A0A2J0YY36</accession>
<dbReference type="InterPro" id="IPR005143">
    <property type="entry name" value="TF_LuxR_autoind-bd_dom"/>
</dbReference>
<dbReference type="PROSITE" id="PS50043">
    <property type="entry name" value="HTH_LUXR_2"/>
    <property type="match status" value="1"/>
</dbReference>
<dbReference type="InterPro" id="IPR036693">
    <property type="entry name" value="TF_LuxR_autoind-bd_dom_sf"/>
</dbReference>
<gene>
    <name evidence="5" type="ORF">CEJ86_23590</name>
</gene>
<dbReference type="Gene3D" id="3.30.450.80">
    <property type="entry name" value="Transcription factor LuxR-like, autoinducer-binding domain"/>
    <property type="match status" value="1"/>
</dbReference>
<dbReference type="SUPFAM" id="SSF75516">
    <property type="entry name" value="Pheromone-binding domain of LuxR-like quorum-sensing transcription factors"/>
    <property type="match status" value="1"/>
</dbReference>
<keyword evidence="2" id="KW-0238">DNA-binding</keyword>
<dbReference type="InterPro" id="IPR036388">
    <property type="entry name" value="WH-like_DNA-bd_sf"/>
</dbReference>
<protein>
    <submittedName>
        <fullName evidence="5">Transcriptional regulator</fullName>
    </submittedName>
</protein>
<dbReference type="GO" id="GO:0003677">
    <property type="term" value="F:DNA binding"/>
    <property type="evidence" value="ECO:0007669"/>
    <property type="project" value="UniProtKB-KW"/>
</dbReference>
<proteinExistence type="predicted"/>
<dbReference type="SUPFAM" id="SSF46894">
    <property type="entry name" value="C-terminal effector domain of the bipartite response regulators"/>
    <property type="match status" value="1"/>
</dbReference>
<dbReference type="InterPro" id="IPR000792">
    <property type="entry name" value="Tscrpt_reg_LuxR_C"/>
</dbReference>
<dbReference type="Pfam" id="PF03472">
    <property type="entry name" value="Autoind_bind"/>
    <property type="match status" value="1"/>
</dbReference>
<sequence>MPGKTSRRVRNVRRKTVDAHVRSLIDMLEAAKDEHMMKSALKTFAHSCGYDRFAYLQAEALELRTFNSYPEPWEGIYLGGDYSRIDPVVREGKHGRGMFFWTADKWPARGSSPLRRFRDEAIEHGIRCGITIPVKGSFGSTMMLTFASSERNVDISRMLDPKKAVQLVMAVHYQLKIIAAKTAINPKRMLSPSEMVCLVWATKGRTTLETAMLTGIKARTVQHYLDEARKKFDAKSVPQLVAIAKDRGLV</sequence>